<keyword evidence="5" id="KW-0456">Lyase</keyword>
<dbReference type="Pfam" id="PF00194">
    <property type="entry name" value="Carb_anhydrase"/>
    <property type="match status" value="1"/>
</dbReference>
<protein>
    <recommendedName>
        <fullName evidence="2">carbonic anhydrase</fullName>
        <ecNumber evidence="2">4.2.1.1</ecNumber>
    </recommendedName>
</protein>
<dbReference type="InterPro" id="IPR001148">
    <property type="entry name" value="CA_dom"/>
</dbReference>
<evidence type="ECO:0000256" key="1">
    <source>
        <dbReference type="ARBA" id="ARBA00010718"/>
    </source>
</evidence>
<evidence type="ECO:0000259" key="8">
    <source>
        <dbReference type="PROSITE" id="PS51144"/>
    </source>
</evidence>
<dbReference type="GO" id="GO:0004089">
    <property type="term" value="F:carbonate dehydratase activity"/>
    <property type="evidence" value="ECO:0007669"/>
    <property type="project" value="UniProtKB-EC"/>
</dbReference>
<gene>
    <name evidence="9" type="primary">Contig5366.g5738</name>
    <name evidence="9" type="ORF">STYLEM_4247</name>
</gene>
<comment type="similarity">
    <text evidence="1">Belongs to the alpha-carbonic anhydrase family.</text>
</comment>
<accession>A0A077ZZA4</accession>
<dbReference type="InterPro" id="IPR023561">
    <property type="entry name" value="Carbonic_anhydrase_a-class"/>
</dbReference>
<name>A0A077ZZA4_STYLE</name>
<dbReference type="AlphaFoldDB" id="A0A077ZZA4"/>
<dbReference type="CDD" id="cd03124">
    <property type="entry name" value="alpha_CA_prokaryotic_like"/>
    <property type="match status" value="1"/>
</dbReference>
<dbReference type="Gene3D" id="3.10.200.10">
    <property type="entry name" value="Alpha carbonic anhydrase"/>
    <property type="match status" value="1"/>
</dbReference>
<keyword evidence="4" id="KW-0862">Zinc</keyword>
<dbReference type="OMA" id="CTAQWCY"/>
<dbReference type="InterPro" id="IPR036398">
    <property type="entry name" value="CA_dom_sf"/>
</dbReference>
<evidence type="ECO:0000256" key="3">
    <source>
        <dbReference type="ARBA" id="ARBA00022723"/>
    </source>
</evidence>
<dbReference type="InParanoid" id="A0A077ZZA4"/>
<feature type="domain" description="Alpha-carbonic anhydrase" evidence="8">
    <location>
        <begin position="11"/>
        <end position="253"/>
    </location>
</feature>
<dbReference type="SUPFAM" id="SSF51069">
    <property type="entry name" value="Carbonic anhydrase"/>
    <property type="match status" value="1"/>
</dbReference>
<dbReference type="GO" id="GO:0008270">
    <property type="term" value="F:zinc ion binding"/>
    <property type="evidence" value="ECO:0007669"/>
    <property type="project" value="InterPro"/>
</dbReference>
<dbReference type="OrthoDB" id="5986706at2759"/>
<keyword evidence="3" id="KW-0479">Metal-binding</keyword>
<keyword evidence="10" id="KW-1185">Reference proteome</keyword>
<organism evidence="9 10">
    <name type="scientific">Stylonychia lemnae</name>
    <name type="common">Ciliate</name>
    <dbReference type="NCBI Taxonomy" id="5949"/>
    <lineage>
        <taxon>Eukaryota</taxon>
        <taxon>Sar</taxon>
        <taxon>Alveolata</taxon>
        <taxon>Ciliophora</taxon>
        <taxon>Intramacronucleata</taxon>
        <taxon>Spirotrichea</taxon>
        <taxon>Stichotrichia</taxon>
        <taxon>Sporadotrichida</taxon>
        <taxon>Oxytrichidae</taxon>
        <taxon>Stylonychinae</taxon>
        <taxon>Stylonychia</taxon>
    </lineage>
</organism>
<dbReference type="PANTHER" id="PTHR18952">
    <property type="entry name" value="CARBONIC ANHYDRASE"/>
    <property type="match status" value="1"/>
</dbReference>
<dbReference type="Proteomes" id="UP000039865">
    <property type="component" value="Unassembled WGS sequence"/>
</dbReference>
<proteinExistence type="inferred from homology"/>
<reference evidence="9 10" key="1">
    <citation type="submission" date="2014-06" db="EMBL/GenBank/DDBJ databases">
        <authorList>
            <person name="Swart Estienne"/>
        </authorList>
    </citation>
    <scope>NUCLEOTIDE SEQUENCE [LARGE SCALE GENOMIC DNA]</scope>
    <source>
        <strain evidence="9 10">130c</strain>
    </source>
</reference>
<comment type="catalytic activity">
    <reaction evidence="6">
        <text>hydrogencarbonate + H(+) = CO2 + H2O</text>
        <dbReference type="Rhea" id="RHEA:10748"/>
        <dbReference type="ChEBI" id="CHEBI:15377"/>
        <dbReference type="ChEBI" id="CHEBI:15378"/>
        <dbReference type="ChEBI" id="CHEBI:16526"/>
        <dbReference type="ChEBI" id="CHEBI:17544"/>
        <dbReference type="EC" id="4.2.1.1"/>
    </reaction>
</comment>
<dbReference type="InterPro" id="IPR041891">
    <property type="entry name" value="Alpha_CA_prokaryot-like"/>
</dbReference>
<evidence type="ECO:0000313" key="10">
    <source>
        <dbReference type="Proteomes" id="UP000039865"/>
    </source>
</evidence>
<sequence length="276" mass="31629">MTKEDVENVHSARLLEDVHKTSTDQHSTEDHEQSQQPITDHHEEVNYHGRILENKNLRLLLSDSQVTNTIVTDYHTTNQVNVINGTGTLAFWNSTGDIGLFKLLQMHIHAPSEHTFNGKNYDLELHLVHRKFGTNILSVLALYYDVNEGGNKENEFIESLKLKEHNPQVALIPLQEQIEAVDVSKIIHYKGSLTTPPCTEGVNWIISPKPFHISEEQMEIINHHWKSDKTFANGNGNNRQVQALNDRVIYYHILDHALVNKIQVSLLAFVFLISYF</sequence>
<dbReference type="PANTHER" id="PTHR18952:SF265">
    <property type="entry name" value="CARBONIC ANHYDRASE"/>
    <property type="match status" value="1"/>
</dbReference>
<evidence type="ECO:0000256" key="7">
    <source>
        <dbReference type="SAM" id="MobiDB-lite"/>
    </source>
</evidence>
<evidence type="ECO:0000256" key="5">
    <source>
        <dbReference type="ARBA" id="ARBA00023239"/>
    </source>
</evidence>
<evidence type="ECO:0000256" key="2">
    <source>
        <dbReference type="ARBA" id="ARBA00012925"/>
    </source>
</evidence>
<dbReference type="SMART" id="SM01057">
    <property type="entry name" value="Carb_anhydrase"/>
    <property type="match status" value="1"/>
</dbReference>
<evidence type="ECO:0000256" key="4">
    <source>
        <dbReference type="ARBA" id="ARBA00022833"/>
    </source>
</evidence>
<dbReference type="EC" id="4.2.1.1" evidence="2"/>
<dbReference type="PROSITE" id="PS51144">
    <property type="entry name" value="ALPHA_CA_2"/>
    <property type="match status" value="1"/>
</dbReference>
<evidence type="ECO:0000256" key="6">
    <source>
        <dbReference type="ARBA" id="ARBA00048348"/>
    </source>
</evidence>
<dbReference type="EMBL" id="CCKQ01004125">
    <property type="protein sequence ID" value="CDW75260.1"/>
    <property type="molecule type" value="Genomic_DNA"/>
</dbReference>
<feature type="region of interest" description="Disordered" evidence="7">
    <location>
        <begin position="1"/>
        <end position="39"/>
    </location>
</feature>
<evidence type="ECO:0000313" key="9">
    <source>
        <dbReference type="EMBL" id="CDW75260.1"/>
    </source>
</evidence>